<accession>A0ABQ9HD52</accession>
<name>A0ABQ9HD52_9NEOP</name>
<organism evidence="1 2">
    <name type="scientific">Dryococelus australis</name>
    <dbReference type="NCBI Taxonomy" id="614101"/>
    <lineage>
        <taxon>Eukaryota</taxon>
        <taxon>Metazoa</taxon>
        <taxon>Ecdysozoa</taxon>
        <taxon>Arthropoda</taxon>
        <taxon>Hexapoda</taxon>
        <taxon>Insecta</taxon>
        <taxon>Pterygota</taxon>
        <taxon>Neoptera</taxon>
        <taxon>Polyneoptera</taxon>
        <taxon>Phasmatodea</taxon>
        <taxon>Verophasmatodea</taxon>
        <taxon>Anareolatae</taxon>
        <taxon>Phasmatidae</taxon>
        <taxon>Eurycanthinae</taxon>
        <taxon>Dryococelus</taxon>
    </lineage>
</organism>
<dbReference type="Proteomes" id="UP001159363">
    <property type="component" value="Chromosome 5"/>
</dbReference>
<dbReference type="EMBL" id="JARBHB010000006">
    <property type="protein sequence ID" value="KAJ8882194.1"/>
    <property type="molecule type" value="Genomic_DNA"/>
</dbReference>
<proteinExistence type="predicted"/>
<evidence type="ECO:0000313" key="2">
    <source>
        <dbReference type="Proteomes" id="UP001159363"/>
    </source>
</evidence>
<evidence type="ECO:0000313" key="1">
    <source>
        <dbReference type="EMBL" id="KAJ8882194.1"/>
    </source>
</evidence>
<protein>
    <submittedName>
        <fullName evidence="1">Uncharacterized protein</fullName>
    </submittedName>
</protein>
<comment type="caution">
    <text evidence="1">The sequence shown here is derived from an EMBL/GenBank/DDBJ whole genome shotgun (WGS) entry which is preliminary data.</text>
</comment>
<gene>
    <name evidence="1" type="ORF">PR048_018682</name>
</gene>
<reference evidence="1 2" key="1">
    <citation type="submission" date="2023-02" db="EMBL/GenBank/DDBJ databases">
        <title>LHISI_Scaffold_Assembly.</title>
        <authorList>
            <person name="Stuart O.P."/>
            <person name="Cleave R."/>
            <person name="Magrath M.J.L."/>
            <person name="Mikheyev A.S."/>
        </authorList>
    </citation>
    <scope>NUCLEOTIDE SEQUENCE [LARGE SCALE GENOMIC DNA]</scope>
    <source>
        <strain evidence="1">Daus_M_001</strain>
        <tissue evidence="1">Leg muscle</tissue>
    </source>
</reference>
<sequence length="81" mass="9325">MYWSNIQRDKHKVLCQKSKYAQENLQDIFQGIIHEAHLDLISVDIFGLLPKSKAGVYKFTTLYPVVHAKAHILLGRVNSFV</sequence>
<keyword evidence="2" id="KW-1185">Reference proteome</keyword>